<dbReference type="EMBL" id="JAKNCT010000004">
    <property type="protein sequence ID" value="MCG5030593.1"/>
    <property type="molecule type" value="Genomic_DNA"/>
</dbReference>
<dbReference type="Proteomes" id="UP001297600">
    <property type="component" value="Unassembled WGS sequence"/>
</dbReference>
<sequence length="121" mass="14476">MPVWIERSLDYNGAWIERKYYPLEALMVLLWNEDLVGASELENWLDLPRSEIKQLHRYAFCRPVGINRKGEWLFDADYMLKCRKAWLIEKAGGDIRRTTIKHAIPREAEFNWFSLDFKVRG</sequence>
<name>A0ABS9MRH1_9BURK</name>
<protein>
    <submittedName>
        <fullName evidence="1">Uncharacterized protein</fullName>
    </submittedName>
</protein>
<reference evidence="1 2" key="1">
    <citation type="submission" date="2022-02" db="EMBL/GenBank/DDBJ databases">
        <title>Mesosutterella porci, a novel member of the family Sutterellaceae from pig feces.</title>
        <authorList>
            <person name="Wylensek D."/>
            <person name="Clavel T."/>
        </authorList>
    </citation>
    <scope>NUCLEOTIDE SEQUENCE [LARGE SCALE GENOMIC DNA]</scope>
    <source>
        <strain evidence="2">oilRF-744-wt-GAM-9</strain>
    </source>
</reference>
<organism evidence="1 2">
    <name type="scientific">Mesosutterella porci</name>
    <dbReference type="NCBI Taxonomy" id="2915351"/>
    <lineage>
        <taxon>Bacteria</taxon>
        <taxon>Pseudomonadati</taxon>
        <taxon>Pseudomonadota</taxon>
        <taxon>Betaproteobacteria</taxon>
        <taxon>Burkholderiales</taxon>
        <taxon>Sutterellaceae</taxon>
        <taxon>Mesosutterella</taxon>
    </lineage>
</organism>
<gene>
    <name evidence="1" type="ORF">MAF45_03925</name>
</gene>
<keyword evidence="2" id="KW-1185">Reference proteome</keyword>
<accession>A0ABS9MRH1</accession>
<evidence type="ECO:0000313" key="1">
    <source>
        <dbReference type="EMBL" id="MCG5030593.1"/>
    </source>
</evidence>
<dbReference type="RefSeq" id="WP_237978250.1">
    <property type="nucleotide sequence ID" value="NZ_JAKNCT010000004.1"/>
</dbReference>
<evidence type="ECO:0000313" key="2">
    <source>
        <dbReference type="Proteomes" id="UP001297600"/>
    </source>
</evidence>
<comment type="caution">
    <text evidence="1">The sequence shown here is derived from an EMBL/GenBank/DDBJ whole genome shotgun (WGS) entry which is preliminary data.</text>
</comment>
<proteinExistence type="predicted"/>